<dbReference type="Proteomes" id="UP000271974">
    <property type="component" value="Unassembled WGS sequence"/>
</dbReference>
<feature type="region of interest" description="Disordered" evidence="8">
    <location>
        <begin position="1355"/>
        <end position="1469"/>
    </location>
</feature>
<feature type="compositionally biased region" description="Polar residues" evidence="8">
    <location>
        <begin position="1413"/>
        <end position="1427"/>
    </location>
</feature>
<dbReference type="Pfam" id="PF00046">
    <property type="entry name" value="Homeodomain"/>
    <property type="match status" value="1"/>
</dbReference>
<dbReference type="STRING" id="188477.A0A3S1BAI6"/>
<dbReference type="Gene3D" id="1.10.10.60">
    <property type="entry name" value="Homeodomain-like"/>
    <property type="match status" value="1"/>
</dbReference>
<dbReference type="PANTHER" id="PTHR45771">
    <property type="entry name" value="HOMEOTIC PROTEIN DEFORMED"/>
    <property type="match status" value="1"/>
</dbReference>
<dbReference type="CDD" id="cd00086">
    <property type="entry name" value="homeodomain"/>
    <property type="match status" value="1"/>
</dbReference>
<feature type="DNA-binding region" description="Homeobox" evidence="6">
    <location>
        <begin position="461"/>
        <end position="520"/>
    </location>
</feature>
<feature type="compositionally biased region" description="Basic and acidic residues" evidence="8">
    <location>
        <begin position="154"/>
        <end position="164"/>
    </location>
</feature>
<feature type="region of interest" description="Disordered" evidence="8">
    <location>
        <begin position="911"/>
        <end position="951"/>
    </location>
</feature>
<feature type="compositionally biased region" description="Polar residues" evidence="8">
    <location>
        <begin position="710"/>
        <end position="724"/>
    </location>
</feature>
<feature type="region of interest" description="Disordered" evidence="8">
    <location>
        <begin position="1188"/>
        <end position="1238"/>
    </location>
</feature>
<feature type="compositionally biased region" description="Low complexity" evidence="8">
    <location>
        <begin position="1434"/>
        <end position="1451"/>
    </location>
</feature>
<organism evidence="10 11">
    <name type="scientific">Elysia chlorotica</name>
    <name type="common">Eastern emerald elysia</name>
    <name type="synonym">Sea slug</name>
    <dbReference type="NCBI Taxonomy" id="188477"/>
    <lineage>
        <taxon>Eukaryota</taxon>
        <taxon>Metazoa</taxon>
        <taxon>Spiralia</taxon>
        <taxon>Lophotrochozoa</taxon>
        <taxon>Mollusca</taxon>
        <taxon>Gastropoda</taxon>
        <taxon>Heterobranchia</taxon>
        <taxon>Euthyneura</taxon>
        <taxon>Panpulmonata</taxon>
        <taxon>Sacoglossa</taxon>
        <taxon>Placobranchoidea</taxon>
        <taxon>Plakobranchidae</taxon>
        <taxon>Elysia</taxon>
    </lineage>
</organism>
<dbReference type="GO" id="GO:0000978">
    <property type="term" value="F:RNA polymerase II cis-regulatory region sequence-specific DNA binding"/>
    <property type="evidence" value="ECO:0007669"/>
    <property type="project" value="TreeGrafter"/>
</dbReference>
<feature type="compositionally biased region" description="Polar residues" evidence="8">
    <location>
        <begin position="936"/>
        <end position="951"/>
    </location>
</feature>
<keyword evidence="11" id="KW-1185">Reference proteome</keyword>
<feature type="region of interest" description="Disordered" evidence="8">
    <location>
        <begin position="32"/>
        <end position="89"/>
    </location>
</feature>
<sequence>MTASPLSMTSQVIPPFDQTLEPQETIFSGLISPSTEQQQHQQQQKQQQQQQKPYRQLSLDQASSLEKNSTINGNTHKSQPISAARSNSMPVCTSDLGSAAFRDFPKDFSENESYFKEISYTANIHKTESAVKNNYLHYPNLNVNVDLDRSIEGHDRSSAERDLNMETGKTQNGDINRNLENKSDRNLNKDIDGANSMVDKLSKLNSNNMDTIKNNNNNNNNNINPTNTEDLYFSAFIGDSQTDAPSRTLGFPAGAQNPAPFINCVNREFGTDTFGHPMYERQTASCSSSSSAPHSPSAMSHHFPPPSSSSTTSASYKQTEPGCEMMMVSGQLADGMLAMSGTSGDVTLDEMGYNSWFGKKQGAMMLSGTREAEIVSPGLGIIQHHQQQHQQQQQHLQQQQQQQQQQQHCMIPGMAMLSSCLMPDTSPMLHHVTPSQTPTLPGTGGTSAGSSGSGGPGPSGSRRLRTAYTNTQLLELEKEFHFNKYLCRPRRIEIAASLDLTERQVKVWFQNRRMKYKRQSHSRGKAGSVGGGGEDNDNDDDDEDGVSNDGMGRLEGDAEMKDVKDAAEESGVGLEDMVKAEDDNNTETENPVDYDSRLQSSDTPGNLKAKEENPGVSLCALDPEDERRIETAVDNFLELKIPPKEVPRPTAKKRKSNQKASSQVVSEMQDAVSTMSGGIGIPSTGGVVATHVDFANHGGRDGSYGRHAPTSPQISAPSNASSHDSGLCSPESLPSNTSPTPHALHLLQQHQQQQQQQNALHQQQYAFQDTLGRKTESFILSDAASGNPTEPGFTSTSAATTSTSTPTPSSSTSSSSLSTTTLTVTTTTTTGKKRKRNQNSNQTTRLVHPDFQHTLYKQKKTTTEKQQTTEQQKQLKQSQVMATASFPEPSCDLQALDNFYAQNPQLAQHLTHDCSVPPSSSSSSSSSSSPHTSTTLFPNKNNTNSGCSKSNMALRMGSQTLAGSYQTLSVATPEELDFSAKHRVHGGAYTGHEYANPTTHKLDSVNHSMYSPSQYSNYFYNQGYAHYSSMSYGNNTYNNRSEANKFGGTGNSYSEFDQMLEVDPSSTFGQSSGHGAIYGRSHGYDTHKNTNSNIYYNKNHHQQTQGYQGPYCPTLLLSFKLQYPGSALPDTGLSPHRLYEQNNAGYGDSNLAHQTFHLSGYNNGPFHASSLAHRSNTHAQTRFSLPAHAQTGSAGGVSGKTGSIEGGDNQESKIKCSPLDAFDNHGRSDNGSSNGVPREATAIAGADCALEAFALSYSSGGSNGSLGSTPGSASEARKQNRSPVNNRGSLGQTHQKSVSQADDKSIHGIIGSSAGNNACSRPDARQSESEKEERHLSITVTARGHHRHLSITVTARGHHQAGVTSGAAPFTVNMSSPHVTPSHTPGALELASPLQGAASVGLSRPHSGPHFTDSANNGTDTSGSQQHLPYPALNSNNNTNNNNSSSSGTTGRAFQTGPHNPESYTMKAGGLPDTPYSAYTNSFCDKADAPFPTIDQTFGNITHHHHHQHQQQQQQQQQQQYNQHHNASMDNFGRQQMTTETENLYDFRSQHQQYYGDFNMAVDHQSYSPYYPSYNGLGSRGYHGSQQQSQQFYYGQMYQSGSTSGEANSVSSQSSSYPLTPDLYSGLHDIPSIVTA</sequence>
<name>A0A3S1BAI6_ELYCH</name>
<feature type="compositionally biased region" description="Low complexity" evidence="8">
    <location>
        <begin position="1510"/>
        <end position="1524"/>
    </location>
</feature>
<keyword evidence="3 6" id="KW-0238">DNA-binding</keyword>
<keyword evidence="4 6" id="KW-0371">Homeobox</keyword>
<evidence type="ECO:0000313" key="10">
    <source>
        <dbReference type="EMBL" id="RUS78935.1"/>
    </source>
</evidence>
<dbReference type="PROSITE" id="PS50071">
    <property type="entry name" value="HOMEOBOX_2"/>
    <property type="match status" value="1"/>
</dbReference>
<evidence type="ECO:0000259" key="9">
    <source>
        <dbReference type="PROSITE" id="PS50071"/>
    </source>
</evidence>
<dbReference type="InterPro" id="IPR050609">
    <property type="entry name" value="Antp_homeobox_Deformed_sf"/>
</dbReference>
<feature type="region of interest" description="Disordered" evidence="8">
    <location>
        <begin position="281"/>
        <end position="318"/>
    </location>
</feature>
<feature type="compositionally biased region" description="Polar residues" evidence="8">
    <location>
        <begin position="1281"/>
        <end position="1300"/>
    </location>
</feature>
<feature type="compositionally biased region" description="Polar residues" evidence="8">
    <location>
        <begin position="658"/>
        <end position="667"/>
    </location>
</feature>
<evidence type="ECO:0000256" key="1">
    <source>
        <dbReference type="ARBA" id="ARBA00004123"/>
    </source>
</evidence>
<dbReference type="InterPro" id="IPR001356">
    <property type="entry name" value="HD"/>
</dbReference>
<feature type="compositionally biased region" description="Low complexity" evidence="8">
    <location>
        <begin position="915"/>
        <end position="935"/>
    </location>
</feature>
<feature type="compositionally biased region" description="Acidic residues" evidence="8">
    <location>
        <begin position="534"/>
        <end position="546"/>
    </location>
</feature>
<dbReference type="FunFam" id="1.10.10.60:FF:000176">
    <property type="entry name" value="pancreas/duodenum homeobox protein 1"/>
    <property type="match status" value="1"/>
</dbReference>
<feature type="compositionally biased region" description="Basic residues" evidence="8">
    <location>
        <begin position="514"/>
        <end position="524"/>
    </location>
</feature>
<feature type="compositionally biased region" description="Low complexity" evidence="8">
    <location>
        <begin position="794"/>
        <end position="830"/>
    </location>
</feature>
<dbReference type="InterPro" id="IPR009057">
    <property type="entry name" value="Homeodomain-like_sf"/>
</dbReference>
<dbReference type="GO" id="GO:0000981">
    <property type="term" value="F:DNA-binding transcription factor activity, RNA polymerase II-specific"/>
    <property type="evidence" value="ECO:0007669"/>
    <property type="project" value="InterPro"/>
</dbReference>
<dbReference type="PROSITE" id="PS00027">
    <property type="entry name" value="HOMEOBOX_1"/>
    <property type="match status" value="1"/>
</dbReference>
<feature type="compositionally biased region" description="Basic and acidic residues" evidence="8">
    <location>
        <begin position="552"/>
        <end position="567"/>
    </location>
</feature>
<feature type="region of interest" description="Disordered" evidence="8">
    <location>
        <begin position="426"/>
        <end position="464"/>
    </location>
</feature>
<feature type="domain" description="Homeobox" evidence="9">
    <location>
        <begin position="459"/>
        <end position="519"/>
    </location>
</feature>
<comment type="subcellular location">
    <subcellularLocation>
        <location evidence="1 6 7">Nucleus</location>
    </subcellularLocation>
</comment>
<keyword evidence="5 6" id="KW-0539">Nucleus</keyword>
<feature type="region of interest" description="Disordered" evidence="8">
    <location>
        <begin position="1496"/>
        <end position="1524"/>
    </location>
</feature>
<evidence type="ECO:0000256" key="7">
    <source>
        <dbReference type="RuleBase" id="RU000682"/>
    </source>
</evidence>
<feature type="compositionally biased region" description="Polar residues" evidence="8">
    <location>
        <begin position="1372"/>
        <end position="1383"/>
    </location>
</feature>
<feature type="region of interest" description="Disordered" evidence="8">
    <location>
        <begin position="514"/>
        <end position="616"/>
    </location>
</feature>
<keyword evidence="2" id="KW-0217">Developmental protein</keyword>
<evidence type="ECO:0000256" key="6">
    <source>
        <dbReference type="PROSITE-ProRule" id="PRU00108"/>
    </source>
</evidence>
<feature type="compositionally biased region" description="Low complexity" evidence="8">
    <location>
        <begin position="37"/>
        <end position="52"/>
    </location>
</feature>
<dbReference type="EMBL" id="RQTK01000481">
    <property type="protein sequence ID" value="RUS78935.1"/>
    <property type="molecule type" value="Genomic_DNA"/>
</dbReference>
<protein>
    <recommendedName>
        <fullName evidence="9">Homeobox domain-containing protein</fullName>
    </recommendedName>
</protein>
<evidence type="ECO:0000256" key="5">
    <source>
        <dbReference type="ARBA" id="ARBA00023242"/>
    </source>
</evidence>
<dbReference type="SUPFAM" id="SSF46689">
    <property type="entry name" value="Homeodomain-like"/>
    <property type="match status" value="1"/>
</dbReference>
<dbReference type="InterPro" id="IPR017970">
    <property type="entry name" value="Homeobox_CS"/>
</dbReference>
<feature type="compositionally biased region" description="Acidic residues" evidence="8">
    <location>
        <begin position="583"/>
        <end position="592"/>
    </location>
</feature>
<comment type="caution">
    <text evidence="10">The sequence shown here is derived from an EMBL/GenBank/DDBJ whole genome shotgun (WGS) entry which is preliminary data.</text>
</comment>
<evidence type="ECO:0000256" key="2">
    <source>
        <dbReference type="ARBA" id="ARBA00022473"/>
    </source>
</evidence>
<feature type="compositionally biased region" description="Polar residues" evidence="8">
    <location>
        <begin position="58"/>
        <end position="89"/>
    </location>
</feature>
<proteinExistence type="predicted"/>
<evidence type="ECO:0000256" key="3">
    <source>
        <dbReference type="ARBA" id="ARBA00023125"/>
    </source>
</evidence>
<feature type="region of interest" description="Disordered" evidence="8">
    <location>
        <begin position="154"/>
        <end position="192"/>
    </location>
</feature>
<feature type="compositionally biased region" description="Gly residues" evidence="8">
    <location>
        <begin position="442"/>
        <end position="458"/>
    </location>
</feature>
<feature type="region of interest" description="Disordered" evidence="8">
    <location>
        <begin position="782"/>
        <end position="881"/>
    </location>
</feature>
<dbReference type="GO" id="GO:0045944">
    <property type="term" value="P:positive regulation of transcription by RNA polymerase II"/>
    <property type="evidence" value="ECO:0007669"/>
    <property type="project" value="TreeGrafter"/>
</dbReference>
<dbReference type="GO" id="GO:0048513">
    <property type="term" value="P:animal organ development"/>
    <property type="evidence" value="ECO:0007669"/>
    <property type="project" value="UniProtKB-ARBA"/>
</dbReference>
<dbReference type="OrthoDB" id="6159439at2759"/>
<dbReference type="InterPro" id="IPR020479">
    <property type="entry name" value="HD_metazoa"/>
</dbReference>
<feature type="region of interest" description="Disordered" evidence="8">
    <location>
        <begin position="698"/>
        <end position="741"/>
    </location>
</feature>
<feature type="region of interest" description="Disordered" evidence="8">
    <location>
        <begin position="643"/>
        <end position="667"/>
    </location>
</feature>
<feature type="compositionally biased region" description="Basic and acidic residues" evidence="8">
    <location>
        <begin position="177"/>
        <end position="192"/>
    </location>
</feature>
<dbReference type="PANTHER" id="PTHR45771:SF6">
    <property type="entry name" value="HOMEOTIC PROTEIN SEX COMBS REDUCED"/>
    <property type="match status" value="1"/>
</dbReference>
<feature type="region of interest" description="Disordered" evidence="8">
    <location>
        <begin position="1261"/>
        <end position="1335"/>
    </location>
</feature>
<dbReference type="GO" id="GO:0005654">
    <property type="term" value="C:nucleoplasm"/>
    <property type="evidence" value="ECO:0007669"/>
    <property type="project" value="TreeGrafter"/>
</dbReference>
<accession>A0A3S1BAI6</accession>
<evidence type="ECO:0000256" key="8">
    <source>
        <dbReference type="SAM" id="MobiDB-lite"/>
    </source>
</evidence>
<dbReference type="GO" id="GO:0009952">
    <property type="term" value="P:anterior/posterior pattern specification"/>
    <property type="evidence" value="ECO:0007669"/>
    <property type="project" value="TreeGrafter"/>
</dbReference>
<evidence type="ECO:0000256" key="4">
    <source>
        <dbReference type="ARBA" id="ARBA00023155"/>
    </source>
</evidence>
<gene>
    <name evidence="10" type="ORF">EGW08_013313</name>
</gene>
<reference evidence="10 11" key="1">
    <citation type="submission" date="2019-01" db="EMBL/GenBank/DDBJ databases">
        <title>A draft genome assembly of the solar-powered sea slug Elysia chlorotica.</title>
        <authorList>
            <person name="Cai H."/>
            <person name="Li Q."/>
            <person name="Fang X."/>
            <person name="Li J."/>
            <person name="Curtis N.E."/>
            <person name="Altenburger A."/>
            <person name="Shibata T."/>
            <person name="Feng M."/>
            <person name="Maeda T."/>
            <person name="Schwartz J.A."/>
            <person name="Shigenobu S."/>
            <person name="Lundholm N."/>
            <person name="Nishiyama T."/>
            <person name="Yang H."/>
            <person name="Hasebe M."/>
            <person name="Li S."/>
            <person name="Pierce S.K."/>
            <person name="Wang J."/>
        </authorList>
    </citation>
    <scope>NUCLEOTIDE SEQUENCE [LARGE SCALE GENOMIC DNA]</scope>
    <source>
        <strain evidence="10">EC2010</strain>
        <tissue evidence="10">Whole organism of an adult</tissue>
    </source>
</reference>
<feature type="compositionally biased region" description="Low complexity" evidence="8">
    <location>
        <begin position="283"/>
        <end position="315"/>
    </location>
</feature>
<dbReference type="SMART" id="SM00389">
    <property type="entry name" value="HOX"/>
    <property type="match status" value="1"/>
</dbReference>
<evidence type="ECO:0000313" key="11">
    <source>
        <dbReference type="Proteomes" id="UP000271974"/>
    </source>
</evidence>
<feature type="compositionally biased region" description="Low complexity" evidence="8">
    <location>
        <begin position="1261"/>
        <end position="1272"/>
    </location>
</feature>
<dbReference type="PRINTS" id="PR00024">
    <property type="entry name" value="HOMEOBOX"/>
</dbReference>
<feature type="compositionally biased region" description="Low complexity" evidence="8">
    <location>
        <begin position="864"/>
        <end position="877"/>
    </location>
</feature>
<feature type="compositionally biased region" description="Basic and acidic residues" evidence="8">
    <location>
        <begin position="1322"/>
        <end position="1335"/>
    </location>
</feature>